<dbReference type="SUPFAM" id="SSF56322">
    <property type="entry name" value="ADC synthase"/>
    <property type="match status" value="1"/>
</dbReference>
<comment type="caution">
    <text evidence="7">The sequence shown here is derived from an EMBL/GenBank/DDBJ whole genome shotgun (WGS) entry which is preliminary data.</text>
</comment>
<feature type="domain" description="Chorismate-utilising enzyme C-terminal" evidence="6">
    <location>
        <begin position="213"/>
        <end position="464"/>
    </location>
</feature>
<accession>A0A928VIW8</accession>
<gene>
    <name evidence="7" type="ORF">IQ266_06620</name>
</gene>
<comment type="similarity">
    <text evidence="2">Belongs to the isochorismate synthase family.</text>
</comment>
<evidence type="ECO:0000256" key="1">
    <source>
        <dbReference type="ARBA" id="ARBA00000799"/>
    </source>
</evidence>
<evidence type="ECO:0000313" key="8">
    <source>
        <dbReference type="Proteomes" id="UP000625316"/>
    </source>
</evidence>
<proteinExistence type="inferred from homology"/>
<organism evidence="7 8">
    <name type="scientific">Romeriopsis navalis LEGE 11480</name>
    <dbReference type="NCBI Taxonomy" id="2777977"/>
    <lineage>
        <taxon>Bacteria</taxon>
        <taxon>Bacillati</taxon>
        <taxon>Cyanobacteriota</taxon>
        <taxon>Cyanophyceae</taxon>
        <taxon>Leptolyngbyales</taxon>
        <taxon>Leptolyngbyaceae</taxon>
        <taxon>Romeriopsis</taxon>
        <taxon>Romeriopsis navalis</taxon>
    </lineage>
</organism>
<comment type="catalytic activity">
    <reaction evidence="1">
        <text>chorismate = isochorismate</text>
        <dbReference type="Rhea" id="RHEA:18985"/>
        <dbReference type="ChEBI" id="CHEBI:29748"/>
        <dbReference type="ChEBI" id="CHEBI:29780"/>
        <dbReference type="EC" id="5.4.4.2"/>
    </reaction>
</comment>
<dbReference type="InterPro" id="IPR019999">
    <property type="entry name" value="Anth_synth_I-like"/>
</dbReference>
<dbReference type="Proteomes" id="UP000625316">
    <property type="component" value="Unassembled WGS sequence"/>
</dbReference>
<dbReference type="EMBL" id="JADEXQ010000016">
    <property type="protein sequence ID" value="MBE9029436.1"/>
    <property type="molecule type" value="Genomic_DNA"/>
</dbReference>
<evidence type="ECO:0000256" key="4">
    <source>
        <dbReference type="ARBA" id="ARBA00023235"/>
    </source>
</evidence>
<dbReference type="PANTHER" id="PTHR42839">
    <property type="entry name" value="ISOCHORISMATE SYNTHASE ENTC"/>
    <property type="match status" value="1"/>
</dbReference>
<keyword evidence="4 7" id="KW-0413">Isomerase</keyword>
<dbReference type="PRINTS" id="PR00095">
    <property type="entry name" value="ANTSNTHASEI"/>
</dbReference>
<dbReference type="Gene3D" id="3.60.120.10">
    <property type="entry name" value="Anthranilate synthase"/>
    <property type="match status" value="1"/>
</dbReference>
<protein>
    <recommendedName>
        <fullName evidence="3">isochorismate synthase</fullName>
        <ecNumber evidence="3">5.4.4.2</ecNumber>
    </recommendedName>
    <alternativeName>
        <fullName evidence="5">Isochorismate mutase</fullName>
    </alternativeName>
</protein>
<dbReference type="GO" id="GO:0008909">
    <property type="term" value="F:isochorismate synthase activity"/>
    <property type="evidence" value="ECO:0007669"/>
    <property type="project" value="UniProtKB-EC"/>
</dbReference>
<dbReference type="Pfam" id="PF00425">
    <property type="entry name" value="Chorismate_bind"/>
    <property type="match status" value="1"/>
</dbReference>
<dbReference type="PANTHER" id="PTHR42839:SF2">
    <property type="entry name" value="ISOCHORISMATE SYNTHASE ENTC"/>
    <property type="match status" value="1"/>
</dbReference>
<evidence type="ECO:0000259" key="6">
    <source>
        <dbReference type="Pfam" id="PF00425"/>
    </source>
</evidence>
<dbReference type="InterPro" id="IPR005801">
    <property type="entry name" value="ADC_synthase"/>
</dbReference>
<evidence type="ECO:0000313" key="7">
    <source>
        <dbReference type="EMBL" id="MBE9029436.1"/>
    </source>
</evidence>
<dbReference type="AlphaFoldDB" id="A0A928VIW8"/>
<evidence type="ECO:0000256" key="3">
    <source>
        <dbReference type="ARBA" id="ARBA00012824"/>
    </source>
</evidence>
<evidence type="ECO:0000256" key="5">
    <source>
        <dbReference type="ARBA" id="ARBA00041564"/>
    </source>
</evidence>
<name>A0A928VIW8_9CYAN</name>
<dbReference type="RefSeq" id="WP_264324255.1">
    <property type="nucleotide sequence ID" value="NZ_JADEXQ010000016.1"/>
</dbReference>
<reference evidence="7" key="1">
    <citation type="submission" date="2020-10" db="EMBL/GenBank/DDBJ databases">
        <authorList>
            <person name="Castelo-Branco R."/>
            <person name="Eusebio N."/>
            <person name="Adriana R."/>
            <person name="Vieira A."/>
            <person name="Brugerolle De Fraissinette N."/>
            <person name="Rezende De Castro R."/>
            <person name="Schneider M.P."/>
            <person name="Vasconcelos V."/>
            <person name="Leao P.N."/>
        </authorList>
    </citation>
    <scope>NUCLEOTIDE SEQUENCE</scope>
    <source>
        <strain evidence="7">LEGE 11480</strain>
    </source>
</reference>
<dbReference type="NCBIfam" id="TIGR00543">
    <property type="entry name" value="isochor_syn"/>
    <property type="match status" value="1"/>
</dbReference>
<dbReference type="EC" id="5.4.4.2" evidence="3"/>
<keyword evidence="8" id="KW-1185">Reference proteome</keyword>
<sequence length="473" mass="52138">MSVIEKPFFALESAYQLSDFLTECYLAFRNNRHPRLVSIKFPIASFNPLAILQRFHGAQHHHFYFEHADDCFVGLGKAIQLTVESRDRFAQTRDLITDLSSQILSVDAAGTVQAITDSRFFCNFSFFAQGQTDTSQAAILLPRWQVEQKTSSDQPAAWAIVNIVLHPDFIPEAESQRISQELENLRSAKSVLTKPVNAITATIAPQSTSTQVQFKQSVTNALKSISNGQLDKIVLAKTLDIHASEPFDLISSLQNLRDHYPSCYIFSATCGAGKTFIGASPERLVAVQDQQLKTEALAGSAPRGKTTQADQKFANQLINSDKEAREHQLVIDFIQQQLSKLNICAKLDEPRLLRLPNIQHRHTPISAAMPENGHILDVVGSLHPTPAVAGLPREIACQHIPHYEDFDRGLYAAPIGWIDTQGNGEFAVGIRSALLKGNTARLFAGAGIVAGSDPEKELNEVQLKLQALLKALV</sequence>
<dbReference type="InterPro" id="IPR015890">
    <property type="entry name" value="Chorismate_C"/>
</dbReference>
<evidence type="ECO:0000256" key="2">
    <source>
        <dbReference type="ARBA" id="ARBA00005297"/>
    </source>
</evidence>
<dbReference type="InterPro" id="IPR004561">
    <property type="entry name" value="IsoChor_synthase"/>
</dbReference>